<name>A0ABT3WBQ8_9PROT</name>
<organism evidence="1 2">
    <name type="scientific">Bombella dulcis</name>
    <dbReference type="NCBI Taxonomy" id="2967339"/>
    <lineage>
        <taxon>Bacteria</taxon>
        <taxon>Pseudomonadati</taxon>
        <taxon>Pseudomonadota</taxon>
        <taxon>Alphaproteobacteria</taxon>
        <taxon>Acetobacterales</taxon>
        <taxon>Acetobacteraceae</taxon>
        <taxon>Bombella</taxon>
    </lineage>
</organism>
<sequence>MKLRSYIIVLPLCAGFLSGCFGGGHGEWEDSHYASMMEAADSVFKLGYIKQAQQQYAIALDRAFLIDDPRAIHDAGFNLAISELRLKDYKTSLATLDRVSEALTARGWTAAQRADLHLVRSSIFYGQKSWRAAGHEANLAKSSMDNSICLKAYAMSGFAASELSDRTTLEDTINHLTATKKATDHEQADLKELFVRRFMMDQNWSQAADGARDLVKIREEEMDYEAMRRALLLEVRALRAMGQQNMASDVMKQFSDSVKAQGVQ</sequence>
<evidence type="ECO:0008006" key="3">
    <source>
        <dbReference type="Google" id="ProtNLM"/>
    </source>
</evidence>
<reference evidence="1" key="1">
    <citation type="submission" date="2022-07" db="EMBL/GenBank/DDBJ databases">
        <title>Bombella genomes.</title>
        <authorList>
            <person name="Harer L."/>
            <person name="Styblova S."/>
            <person name="Ehrmann M."/>
        </authorList>
    </citation>
    <scope>NUCLEOTIDE SEQUENCE</scope>
    <source>
        <strain evidence="1">TMW 2.2559</strain>
    </source>
</reference>
<dbReference type="EMBL" id="JANIDV010000001">
    <property type="protein sequence ID" value="MCX5615799.1"/>
    <property type="molecule type" value="Genomic_DNA"/>
</dbReference>
<proteinExistence type="predicted"/>
<protein>
    <recommendedName>
        <fullName evidence="3">Lipoprotein</fullName>
    </recommendedName>
</protein>
<dbReference type="Proteomes" id="UP001165633">
    <property type="component" value="Unassembled WGS sequence"/>
</dbReference>
<evidence type="ECO:0000313" key="2">
    <source>
        <dbReference type="Proteomes" id="UP001165633"/>
    </source>
</evidence>
<accession>A0ABT3WBQ8</accession>
<dbReference type="RefSeq" id="WP_266126786.1">
    <property type="nucleotide sequence ID" value="NZ_JANIDV010000001.1"/>
</dbReference>
<comment type="caution">
    <text evidence="1">The sequence shown here is derived from an EMBL/GenBank/DDBJ whole genome shotgun (WGS) entry which is preliminary data.</text>
</comment>
<gene>
    <name evidence="1" type="ORF">NQF87_02230</name>
</gene>
<evidence type="ECO:0000313" key="1">
    <source>
        <dbReference type="EMBL" id="MCX5615799.1"/>
    </source>
</evidence>
<dbReference type="PROSITE" id="PS51257">
    <property type="entry name" value="PROKAR_LIPOPROTEIN"/>
    <property type="match status" value="1"/>
</dbReference>
<keyword evidence="2" id="KW-1185">Reference proteome</keyword>